<protein>
    <recommendedName>
        <fullName evidence="2">PiggyBac transposable element-derived protein domain-containing protein</fullName>
    </recommendedName>
</protein>
<proteinExistence type="predicted"/>
<sequence length="1221" mass="138932">MSAFKRKKCKKSIYFGEISNKKSTPDYTAASSSKIKILENVQICPPLANNDSDSDYEIFDAPKKKMVNLSTLEHTQLSNENNIYISPCTDIYSLFLTDDIIDKIVEETNKYADKYLLEKEITAKSRSKAWKPTDANEMRQFFSIILTMGLNKVPHFHDYWSKKSIYRNEYICSLMGRDRFILLLKFWHFSDERNDTEDRLYKIRQILNMLNNRFRDILTPGKFIVIDESMIPWRGRLIFRQYLKNKSHKYGVKLYKLCTPERYTFKTIVYTGKEGNSREVNHGKNLVMKLIEGLENEGRVLVADNFYSSLDLVEELLEKKTFYCGTLRSNRRGLPKQFMSKKLKKGEVEGIMLPSGVKVIKWHDKRQVSMITSCKAHKASLVDTGDIRGAARLLFSSDVVAPYSPETVADLKNKHPTPQDDLSFPEPPATDSEHLIVTAKEVLAAICSFWSGSAGGLDGLTPQHLKDLVCSSAGEAGDALLKELTALVNLMLSGNVDDGIIDILYGANLCALRKNDGGIRPIAVGCTLRRMVAKICCKYYSAELAAKFQPLQIGFGSKGGCEAAIHALSTYLGSQNAEVILKVDLRDAFNSVNRDILLTQAKLETPKIYKFLWQCYRYPTKLIYKDNLLDSAVGCQQDLLTSEASALLNDWCRPMEDNSDDDMEELVAVNEEAITLTRIGLAFLPDFLTKTETDWFIEHDTDSNRILHDLLPTDNLNFNWTSVPTTFREKLREIEPDANKEVVVKKINNLRSNVRKEKKKYDQSLKSGASADDVYRIKLWYYDLFNFVHDQCTPRESSSNLDSDDENSCESEDSSNADEEYSSNSVSTDSNEARSTSSNNNSSHQPKPCKTKRKDESIANEVLESVRDHFKRPGPIVTEDRCDIIGKNVAMKLRALDAKQIIVAEKLINDLLFEAEIGNLTPEHAYINIRDILKQNQRSYVPAQQYRQHVYQSSPTSNRAYTPKVVALREPEVVASKESEATDPDVEATDPDLQQDRCPKRMKKKQKTAPEDDKFLEVLNKSIKSREQYEVVNQDEERLFMMSLNSNPATASKVVQKRRSQNPPELQEANKHMNIAFSTLNSELQSKKHQEDKENDDTGLFCKLLAKQLRDFPKEERDELMYEIHGLIINKRHRSSGRVLQPAISSPIYSRSSSAHGSYYSNDSLPRNISPSSHFIQQRSLYSDTSPQIIINRPSSSRSSPTRPTTQDISHQTLPVDQQSI</sequence>
<evidence type="ECO:0000256" key="1">
    <source>
        <dbReference type="SAM" id="MobiDB-lite"/>
    </source>
</evidence>
<keyword evidence="4" id="KW-1185">Reference proteome</keyword>
<feature type="compositionally biased region" description="Low complexity" evidence="1">
    <location>
        <begin position="1193"/>
        <end position="1206"/>
    </location>
</feature>
<feature type="compositionally biased region" description="Acidic residues" evidence="1">
    <location>
        <begin position="981"/>
        <end position="990"/>
    </location>
</feature>
<dbReference type="PANTHER" id="PTHR46599:SF3">
    <property type="entry name" value="PIGGYBAC TRANSPOSABLE ELEMENT-DERIVED PROTEIN 4"/>
    <property type="match status" value="1"/>
</dbReference>
<organism evidence="3 4">
    <name type="scientific">Arctia plantaginis</name>
    <name type="common">Wood tiger moth</name>
    <name type="synonym">Phalaena plantaginis</name>
    <dbReference type="NCBI Taxonomy" id="874455"/>
    <lineage>
        <taxon>Eukaryota</taxon>
        <taxon>Metazoa</taxon>
        <taxon>Ecdysozoa</taxon>
        <taxon>Arthropoda</taxon>
        <taxon>Hexapoda</taxon>
        <taxon>Insecta</taxon>
        <taxon>Pterygota</taxon>
        <taxon>Neoptera</taxon>
        <taxon>Endopterygota</taxon>
        <taxon>Lepidoptera</taxon>
        <taxon>Glossata</taxon>
        <taxon>Ditrysia</taxon>
        <taxon>Noctuoidea</taxon>
        <taxon>Erebidae</taxon>
        <taxon>Arctiinae</taxon>
        <taxon>Arctia</taxon>
    </lineage>
</organism>
<feature type="compositionally biased region" description="Polar residues" evidence="1">
    <location>
        <begin position="826"/>
        <end position="845"/>
    </location>
</feature>
<evidence type="ECO:0000259" key="2">
    <source>
        <dbReference type="Pfam" id="PF13843"/>
    </source>
</evidence>
<evidence type="ECO:0000313" key="4">
    <source>
        <dbReference type="Proteomes" id="UP000494106"/>
    </source>
</evidence>
<dbReference type="AlphaFoldDB" id="A0A8S1ARK3"/>
<dbReference type="Proteomes" id="UP000494106">
    <property type="component" value="Unassembled WGS sequence"/>
</dbReference>
<accession>A0A8S1ARK3</accession>
<dbReference type="InterPro" id="IPR029526">
    <property type="entry name" value="PGBD"/>
</dbReference>
<gene>
    <name evidence="3" type="ORF">APLA_LOCUS12021</name>
</gene>
<feature type="domain" description="PiggyBac transposable element-derived protein" evidence="2">
    <location>
        <begin position="90"/>
        <end position="375"/>
    </location>
</feature>
<dbReference type="EMBL" id="CADEBC010000537">
    <property type="protein sequence ID" value="CAB3249208.1"/>
    <property type="molecule type" value="Genomic_DNA"/>
</dbReference>
<feature type="region of interest" description="Disordered" evidence="1">
    <location>
        <begin position="1186"/>
        <end position="1221"/>
    </location>
</feature>
<dbReference type="PANTHER" id="PTHR46599">
    <property type="entry name" value="PIGGYBAC TRANSPOSABLE ELEMENT-DERIVED PROTEIN 4"/>
    <property type="match status" value="1"/>
</dbReference>
<feature type="compositionally biased region" description="Acidic residues" evidence="1">
    <location>
        <begin position="802"/>
        <end position="821"/>
    </location>
</feature>
<reference evidence="3 4" key="1">
    <citation type="submission" date="2020-04" db="EMBL/GenBank/DDBJ databases">
        <authorList>
            <person name="Wallbank WR R."/>
            <person name="Pardo Diaz C."/>
            <person name="Kozak K."/>
            <person name="Martin S."/>
            <person name="Jiggins C."/>
            <person name="Moest M."/>
            <person name="Warren A I."/>
            <person name="Byers J.R.P. K."/>
            <person name="Montejo-Kovacevich G."/>
            <person name="Yen C E."/>
        </authorList>
    </citation>
    <scope>NUCLEOTIDE SEQUENCE [LARGE SCALE GENOMIC DNA]</scope>
</reference>
<evidence type="ECO:0000313" key="3">
    <source>
        <dbReference type="EMBL" id="CAB3249208.1"/>
    </source>
</evidence>
<feature type="region of interest" description="Disordered" evidence="1">
    <location>
        <begin position="973"/>
        <end position="1009"/>
    </location>
</feature>
<dbReference type="OrthoDB" id="2016582at2759"/>
<dbReference type="Pfam" id="PF13843">
    <property type="entry name" value="DDE_Tnp_1_7"/>
    <property type="match status" value="1"/>
</dbReference>
<name>A0A8S1ARK3_ARCPL</name>
<comment type="caution">
    <text evidence="3">The sequence shown here is derived from an EMBL/GenBank/DDBJ whole genome shotgun (WGS) entry which is preliminary data.</text>
</comment>
<feature type="region of interest" description="Disordered" evidence="1">
    <location>
        <begin position="795"/>
        <end position="856"/>
    </location>
</feature>
<feature type="compositionally biased region" description="Polar residues" evidence="1">
    <location>
        <begin position="1207"/>
        <end position="1221"/>
    </location>
</feature>